<dbReference type="EMBL" id="SZYE01000178">
    <property type="protein sequence ID" value="TKR22488.1"/>
    <property type="molecule type" value="Genomic_DNA"/>
</dbReference>
<evidence type="ECO:0000313" key="1">
    <source>
        <dbReference type="EMBL" id="TKR22488.1"/>
    </source>
</evidence>
<evidence type="ECO:0000313" key="2">
    <source>
        <dbReference type="Proteomes" id="UP000308121"/>
    </source>
</evidence>
<dbReference type="AlphaFoldDB" id="A0A7Z8NPP8"/>
<sequence length="274" mass="28142">MPDAVSPASADGAVALVPADGAVTADAPAPDGDAALGAPDDAALRALDAAALRALDDAARAAADDPDRALRADGPVGWLAAQVDVDRERGTFGRWGRSTVVDELTGAPVVPERVLAWLQRRAGLPVEFPGADAGLAHVYGYLLSTAATPFGRKRDRWTGGALAAALGLGPRHLLPWHRPDDRTLLERVTDAVLPVLADPAGALLVRDDAVPGTADALRTVVVRAQGVGGGALVYGWVGPGGVRPVTAFPVDASPRWLRATGSLLPAPRYNVLLG</sequence>
<proteinExistence type="predicted"/>
<dbReference type="OrthoDB" id="9342873at2"/>
<name>A0A7Z8NPP8_9CELL</name>
<accession>A0A7Z8NPP8</accession>
<organism evidence="1 2">
    <name type="scientific">Cellulomonas hominis</name>
    <dbReference type="NCBI Taxonomy" id="156981"/>
    <lineage>
        <taxon>Bacteria</taxon>
        <taxon>Bacillati</taxon>
        <taxon>Actinomycetota</taxon>
        <taxon>Actinomycetes</taxon>
        <taxon>Micrococcales</taxon>
        <taxon>Cellulomonadaceae</taxon>
        <taxon>Cellulomonas</taxon>
    </lineage>
</organism>
<dbReference type="RefSeq" id="WP_154730678.1">
    <property type="nucleotide sequence ID" value="NZ_SZYE01000178.1"/>
</dbReference>
<reference evidence="1 2" key="1">
    <citation type="submission" date="2019-05" db="EMBL/GenBank/DDBJ databases">
        <title>Genome sequence of Cellulomonas hominis strain CS1.</title>
        <authorList>
            <person name="Belmont J."/>
            <person name="Maclea K.S."/>
        </authorList>
    </citation>
    <scope>NUCLEOTIDE SEQUENCE [LARGE SCALE GENOMIC DNA]</scope>
    <source>
        <strain evidence="1 2">CS1</strain>
    </source>
</reference>
<protein>
    <submittedName>
        <fullName evidence="1">Amino acid deaminase</fullName>
    </submittedName>
</protein>
<dbReference type="Proteomes" id="UP000308121">
    <property type="component" value="Unassembled WGS sequence"/>
</dbReference>
<comment type="caution">
    <text evidence="1">The sequence shown here is derived from an EMBL/GenBank/DDBJ whole genome shotgun (WGS) entry which is preliminary data.</text>
</comment>
<gene>
    <name evidence="1" type="ORF">FA014_16180</name>
</gene>